<dbReference type="Proteomes" id="UP000051295">
    <property type="component" value="Unassembled WGS sequence"/>
</dbReference>
<evidence type="ECO:0000256" key="1">
    <source>
        <dbReference type="SAM" id="SignalP"/>
    </source>
</evidence>
<reference evidence="2 3" key="1">
    <citation type="submission" date="2015-04" db="EMBL/GenBank/DDBJ databases">
        <title>The draft genome sequence of Roseovarius sp.R12b.</title>
        <authorList>
            <person name="Li G."/>
            <person name="Lai Q."/>
            <person name="Shao Z."/>
            <person name="Yan P."/>
        </authorList>
    </citation>
    <scope>NUCLEOTIDE SEQUENCE [LARGE SCALE GENOMIC DNA]</scope>
    <source>
        <strain evidence="2 3">R12B</strain>
    </source>
</reference>
<dbReference type="PROSITE" id="PS51257">
    <property type="entry name" value="PROKAR_LIPOPROTEIN"/>
    <property type="match status" value="1"/>
</dbReference>
<organism evidence="2 3">
    <name type="scientific">Roseovarius atlanticus</name>
    <dbReference type="NCBI Taxonomy" id="1641875"/>
    <lineage>
        <taxon>Bacteria</taxon>
        <taxon>Pseudomonadati</taxon>
        <taxon>Pseudomonadota</taxon>
        <taxon>Alphaproteobacteria</taxon>
        <taxon>Rhodobacterales</taxon>
        <taxon>Roseobacteraceae</taxon>
        <taxon>Roseovarius</taxon>
    </lineage>
</organism>
<name>A0A0T5NXK7_9RHOB</name>
<evidence type="ECO:0000313" key="3">
    <source>
        <dbReference type="Proteomes" id="UP000051295"/>
    </source>
</evidence>
<proteinExistence type="predicted"/>
<dbReference type="PATRIC" id="fig|1641875.4.peg.2710"/>
<sequence length="180" mass="18765">MKFRHHLAACLLALLPTSALACEPPAIFHVPFEARSGAAAPAEIAAFVARTKPVIRSTSLSRGAPGESSMCGGMGYISVEIALPPGAPYTLGEVGAEITLAEGQFYDHVFPKGAVMPVEPGADSLKIGNAWYEGPPPQHKPISAVFNVRLVAPDGTRGPATRVVVKSVPKRTGKAEGVSR</sequence>
<comment type="caution">
    <text evidence="2">The sequence shown here is derived from an EMBL/GenBank/DDBJ whole genome shotgun (WGS) entry which is preliminary data.</text>
</comment>
<dbReference type="OrthoDB" id="7742409at2"/>
<dbReference type="EMBL" id="LAXJ01000003">
    <property type="protein sequence ID" value="KRS13666.1"/>
    <property type="molecule type" value="Genomic_DNA"/>
</dbReference>
<dbReference type="RefSeq" id="WP_057790363.1">
    <property type="nucleotide sequence ID" value="NZ_LAXJ01000003.1"/>
</dbReference>
<gene>
    <name evidence="2" type="ORF">XM53_03505</name>
</gene>
<accession>A0A0T5NXK7</accession>
<feature type="chain" id="PRO_5006664023" evidence="1">
    <location>
        <begin position="22"/>
        <end position="180"/>
    </location>
</feature>
<keyword evidence="1" id="KW-0732">Signal</keyword>
<feature type="signal peptide" evidence="1">
    <location>
        <begin position="1"/>
        <end position="21"/>
    </location>
</feature>
<keyword evidence="3" id="KW-1185">Reference proteome</keyword>
<protein>
    <submittedName>
        <fullName evidence="2">Uncharacterized protein</fullName>
    </submittedName>
</protein>
<dbReference type="AlphaFoldDB" id="A0A0T5NXK7"/>
<evidence type="ECO:0000313" key="2">
    <source>
        <dbReference type="EMBL" id="KRS13666.1"/>
    </source>
</evidence>